<dbReference type="InterPro" id="IPR029787">
    <property type="entry name" value="Nucleotide_cyclase"/>
</dbReference>
<dbReference type="SUPFAM" id="SSF55073">
    <property type="entry name" value="Nucleotide cyclase"/>
    <property type="match status" value="1"/>
</dbReference>
<dbReference type="InterPro" id="IPR050469">
    <property type="entry name" value="Diguanylate_Cyclase"/>
</dbReference>
<dbReference type="InterPro" id="IPR011006">
    <property type="entry name" value="CheY-like_superfamily"/>
</dbReference>
<dbReference type="EMBL" id="BAAAEI010000012">
    <property type="protein sequence ID" value="GAA0357931.1"/>
    <property type="molecule type" value="Genomic_DNA"/>
</dbReference>
<name>A0ABN0X8J0_9ALTE</name>
<protein>
    <recommendedName>
        <fullName evidence="1">diguanylate cyclase</fullName>
        <ecNumber evidence="1">2.7.7.65</ecNumber>
    </recommendedName>
</protein>
<dbReference type="PROSITE" id="PS50110">
    <property type="entry name" value="RESPONSE_REGULATORY"/>
    <property type="match status" value="1"/>
</dbReference>
<dbReference type="SUPFAM" id="SSF52172">
    <property type="entry name" value="CheY-like"/>
    <property type="match status" value="1"/>
</dbReference>
<dbReference type="SMART" id="SM00267">
    <property type="entry name" value="GGDEF"/>
    <property type="match status" value="1"/>
</dbReference>
<evidence type="ECO:0000256" key="1">
    <source>
        <dbReference type="ARBA" id="ARBA00012528"/>
    </source>
</evidence>
<dbReference type="InterPro" id="IPR001789">
    <property type="entry name" value="Sig_transdc_resp-reg_receiver"/>
</dbReference>
<dbReference type="Pfam" id="PF00990">
    <property type="entry name" value="GGDEF"/>
    <property type="match status" value="1"/>
</dbReference>
<evidence type="ECO:0000256" key="2">
    <source>
        <dbReference type="ARBA" id="ARBA00034247"/>
    </source>
</evidence>
<accession>A0ABN0X8J0</accession>
<dbReference type="InterPro" id="IPR043128">
    <property type="entry name" value="Rev_trsase/Diguanyl_cyclase"/>
</dbReference>
<dbReference type="Proteomes" id="UP001501757">
    <property type="component" value="Unassembled WGS sequence"/>
</dbReference>
<feature type="domain" description="GGDEF" evidence="5">
    <location>
        <begin position="175"/>
        <end position="311"/>
    </location>
</feature>
<dbReference type="Gene3D" id="3.40.50.2300">
    <property type="match status" value="1"/>
</dbReference>
<reference evidence="6 7" key="1">
    <citation type="journal article" date="2019" name="Int. J. Syst. Evol. Microbiol.">
        <title>The Global Catalogue of Microorganisms (GCM) 10K type strain sequencing project: providing services to taxonomists for standard genome sequencing and annotation.</title>
        <authorList>
            <consortium name="The Broad Institute Genomics Platform"/>
            <consortium name="The Broad Institute Genome Sequencing Center for Infectious Disease"/>
            <person name="Wu L."/>
            <person name="Ma J."/>
        </authorList>
    </citation>
    <scope>NUCLEOTIDE SEQUENCE [LARGE SCALE GENOMIC DNA]</scope>
    <source>
        <strain evidence="6 7">JCM 13378</strain>
    </source>
</reference>
<comment type="caution">
    <text evidence="6">The sequence shown here is derived from an EMBL/GenBank/DDBJ whole genome shotgun (WGS) entry which is preliminary data.</text>
</comment>
<dbReference type="NCBIfam" id="TIGR00254">
    <property type="entry name" value="GGDEF"/>
    <property type="match status" value="1"/>
</dbReference>
<comment type="catalytic activity">
    <reaction evidence="2">
        <text>2 GTP = 3',3'-c-di-GMP + 2 diphosphate</text>
        <dbReference type="Rhea" id="RHEA:24898"/>
        <dbReference type="ChEBI" id="CHEBI:33019"/>
        <dbReference type="ChEBI" id="CHEBI:37565"/>
        <dbReference type="ChEBI" id="CHEBI:58805"/>
        <dbReference type="EC" id="2.7.7.65"/>
    </reaction>
</comment>
<evidence type="ECO:0000256" key="3">
    <source>
        <dbReference type="PROSITE-ProRule" id="PRU00169"/>
    </source>
</evidence>
<dbReference type="CDD" id="cd01949">
    <property type="entry name" value="GGDEF"/>
    <property type="match status" value="1"/>
</dbReference>
<evidence type="ECO:0000313" key="6">
    <source>
        <dbReference type="EMBL" id="GAA0357931.1"/>
    </source>
</evidence>
<dbReference type="InterPro" id="IPR000160">
    <property type="entry name" value="GGDEF_dom"/>
</dbReference>
<keyword evidence="3" id="KW-0597">Phosphoprotein</keyword>
<evidence type="ECO:0000259" key="5">
    <source>
        <dbReference type="PROSITE" id="PS50887"/>
    </source>
</evidence>
<organism evidence="6 7">
    <name type="scientific">Bowmanella denitrificans</name>
    <dbReference type="NCBI Taxonomy" id="366582"/>
    <lineage>
        <taxon>Bacteria</taxon>
        <taxon>Pseudomonadati</taxon>
        <taxon>Pseudomonadota</taxon>
        <taxon>Gammaproteobacteria</taxon>
        <taxon>Alteromonadales</taxon>
        <taxon>Alteromonadaceae</taxon>
        <taxon>Bowmanella</taxon>
    </lineage>
</organism>
<dbReference type="SMART" id="SM00448">
    <property type="entry name" value="REC"/>
    <property type="match status" value="1"/>
</dbReference>
<proteinExistence type="predicted"/>
<feature type="modified residue" description="4-aspartylphosphate" evidence="3">
    <location>
        <position position="65"/>
    </location>
</feature>
<evidence type="ECO:0000259" key="4">
    <source>
        <dbReference type="PROSITE" id="PS50110"/>
    </source>
</evidence>
<dbReference type="Gene3D" id="3.30.70.270">
    <property type="match status" value="1"/>
</dbReference>
<sequence>MALQSLIDTPYQLSTSTVLIVEDEPITRTIIANYLDDLCKVAVVASAEEAVRYCSRTPPDLILTDILMKEMDGLSFCKLLKSEPGLQHIPVIFITSLSENDDEQACWEAGCVDYVVKPVNAVTLINRVKAHLTLKLQTDFLKLQSVLDGLTRVYNRHWLNDAVPRLIRQARRKQQPFCLAMFDVDWFKRYNDHFGHIQGDQCLKQVAHALKSTLLRPSDALVRYGGEEFLCLLPDTDLNGALNVVERIKAAIKQLELRHPESPFGVVTLSGGLSQLEESDGANWEAWLQRTDDQLYRAKTDGRNHVCVTSNGQ</sequence>
<gene>
    <name evidence="6" type="ORF">GCM10009092_22670</name>
</gene>
<dbReference type="PANTHER" id="PTHR45138:SF9">
    <property type="entry name" value="DIGUANYLATE CYCLASE DGCM-RELATED"/>
    <property type="match status" value="1"/>
</dbReference>
<evidence type="ECO:0000313" key="7">
    <source>
        <dbReference type="Proteomes" id="UP001501757"/>
    </source>
</evidence>
<dbReference type="PANTHER" id="PTHR45138">
    <property type="entry name" value="REGULATORY COMPONENTS OF SENSORY TRANSDUCTION SYSTEM"/>
    <property type="match status" value="1"/>
</dbReference>
<dbReference type="EC" id="2.7.7.65" evidence="1"/>
<feature type="domain" description="Response regulatory" evidence="4">
    <location>
        <begin position="17"/>
        <end position="132"/>
    </location>
</feature>
<dbReference type="Pfam" id="PF00072">
    <property type="entry name" value="Response_reg"/>
    <property type="match status" value="1"/>
</dbReference>
<keyword evidence="7" id="KW-1185">Reference proteome</keyword>
<dbReference type="PROSITE" id="PS50887">
    <property type="entry name" value="GGDEF"/>
    <property type="match status" value="1"/>
</dbReference>